<feature type="domain" description="HTH lysR-type" evidence="5">
    <location>
        <begin position="1"/>
        <end position="59"/>
    </location>
</feature>
<reference evidence="6 7" key="1">
    <citation type="submission" date="2018-01" db="EMBL/GenBank/DDBJ databases">
        <title>Genomic Sequence of Chromobacterium MWU13-2610 from wild cranberry bogs within the Cape Cod National Seashore.</title>
        <authorList>
            <person name="O'Hara-Hanley K."/>
            <person name="Soby S."/>
            <person name="Harrison A."/>
        </authorList>
    </citation>
    <scope>NUCLEOTIDE SEQUENCE [LARGE SCALE GENOMIC DNA]</scope>
    <source>
        <strain evidence="6 7">MWU13-2610</strain>
    </source>
</reference>
<dbReference type="GO" id="GO:0003700">
    <property type="term" value="F:DNA-binding transcription factor activity"/>
    <property type="evidence" value="ECO:0007669"/>
    <property type="project" value="InterPro"/>
</dbReference>
<dbReference type="Gene3D" id="3.40.190.290">
    <property type="match status" value="1"/>
</dbReference>
<dbReference type="SUPFAM" id="SSF46785">
    <property type="entry name" value="Winged helix' DNA-binding domain"/>
    <property type="match status" value="1"/>
</dbReference>
<evidence type="ECO:0000259" key="5">
    <source>
        <dbReference type="PROSITE" id="PS50931"/>
    </source>
</evidence>
<dbReference type="PANTHER" id="PTHR30537:SF5">
    <property type="entry name" value="HTH-TYPE TRANSCRIPTIONAL ACTIVATOR TTDR-RELATED"/>
    <property type="match status" value="1"/>
</dbReference>
<organism evidence="6 7">
    <name type="scientific">Chromobacterium sinusclupearum</name>
    <dbReference type="NCBI Taxonomy" id="2077146"/>
    <lineage>
        <taxon>Bacteria</taxon>
        <taxon>Pseudomonadati</taxon>
        <taxon>Pseudomonadota</taxon>
        <taxon>Betaproteobacteria</taxon>
        <taxon>Neisseriales</taxon>
        <taxon>Chromobacteriaceae</taxon>
        <taxon>Chromobacterium</taxon>
    </lineage>
</organism>
<proteinExistence type="inferred from homology"/>
<evidence type="ECO:0000256" key="2">
    <source>
        <dbReference type="ARBA" id="ARBA00023015"/>
    </source>
</evidence>
<keyword evidence="4" id="KW-0804">Transcription</keyword>
<comment type="caution">
    <text evidence="6">The sequence shown here is derived from an EMBL/GenBank/DDBJ whole genome shotgun (WGS) entry which is preliminary data.</text>
</comment>
<comment type="similarity">
    <text evidence="1">Belongs to the LysR transcriptional regulatory family.</text>
</comment>
<gene>
    <name evidence="6" type="ORF">C2134_08345</name>
</gene>
<evidence type="ECO:0000256" key="3">
    <source>
        <dbReference type="ARBA" id="ARBA00023125"/>
    </source>
</evidence>
<evidence type="ECO:0000256" key="1">
    <source>
        <dbReference type="ARBA" id="ARBA00009437"/>
    </source>
</evidence>
<dbReference type="InterPro" id="IPR036390">
    <property type="entry name" value="WH_DNA-bd_sf"/>
</dbReference>
<keyword evidence="2" id="KW-0805">Transcription regulation</keyword>
<dbReference type="RefSeq" id="WP_103319135.1">
    <property type="nucleotide sequence ID" value="NZ_PPTF01000029.1"/>
</dbReference>
<dbReference type="CDD" id="cd08422">
    <property type="entry name" value="PBP2_CrgA_like"/>
    <property type="match status" value="1"/>
</dbReference>
<dbReference type="PROSITE" id="PS50931">
    <property type="entry name" value="HTH_LYSR"/>
    <property type="match status" value="1"/>
</dbReference>
<dbReference type="Pfam" id="PF03466">
    <property type="entry name" value="LysR_substrate"/>
    <property type="match status" value="1"/>
</dbReference>
<dbReference type="PANTHER" id="PTHR30537">
    <property type="entry name" value="HTH-TYPE TRANSCRIPTIONAL REGULATOR"/>
    <property type="match status" value="1"/>
</dbReference>
<dbReference type="InterPro" id="IPR005119">
    <property type="entry name" value="LysR_subst-bd"/>
</dbReference>
<name>A0A2K4MPU8_9NEIS</name>
<dbReference type="FunFam" id="1.10.10.10:FF:000001">
    <property type="entry name" value="LysR family transcriptional regulator"/>
    <property type="match status" value="1"/>
</dbReference>
<keyword evidence="7" id="KW-1185">Reference proteome</keyword>
<dbReference type="InterPro" id="IPR058163">
    <property type="entry name" value="LysR-type_TF_proteobact-type"/>
</dbReference>
<sequence>MEHFAAIPIFVAVVEAGSFSAAAAKLGLTKSAVSKRVQQLEAALNVRLLQRTTRSLSLTEAGERYYDRARGALALAREAEEVAAGLQGAPQGLLRISVPMAFGRLHLSPLVPAFLRRYPDIQLDMAMDDRMVDLVEGGYDLAVRIGNLPGNSMVARRIAPCRVVMCASPAYLAEYGVPSHPADLARHNCLSYSYYRGGAYWAFQGTEGEIRVQPGGNYQVNNSEARRDALLAGLGICEMPTFIVGPDLAAGRLLPVLTDYPLPLHAIHVVFAERRRLPAKARAFIDFLDERLGGDAPLWDEGLPPSVLSPQTGKRS</sequence>
<dbReference type="PRINTS" id="PR00039">
    <property type="entry name" value="HTHLYSR"/>
</dbReference>
<keyword evidence="3" id="KW-0238">DNA-binding</keyword>
<dbReference type="EMBL" id="PPTF01000029">
    <property type="protein sequence ID" value="POA99078.1"/>
    <property type="molecule type" value="Genomic_DNA"/>
</dbReference>
<evidence type="ECO:0000313" key="6">
    <source>
        <dbReference type="EMBL" id="POA99078.1"/>
    </source>
</evidence>
<dbReference type="SUPFAM" id="SSF53850">
    <property type="entry name" value="Periplasmic binding protein-like II"/>
    <property type="match status" value="1"/>
</dbReference>
<protein>
    <submittedName>
        <fullName evidence="6">LysR family transcriptional regulator</fullName>
    </submittedName>
</protein>
<dbReference type="Proteomes" id="UP000236416">
    <property type="component" value="Unassembled WGS sequence"/>
</dbReference>
<evidence type="ECO:0000256" key="4">
    <source>
        <dbReference type="ARBA" id="ARBA00023163"/>
    </source>
</evidence>
<dbReference type="GO" id="GO:0043565">
    <property type="term" value="F:sequence-specific DNA binding"/>
    <property type="evidence" value="ECO:0007669"/>
    <property type="project" value="TreeGrafter"/>
</dbReference>
<accession>A0A2K4MPU8</accession>
<dbReference type="AlphaFoldDB" id="A0A2K4MPU8"/>
<dbReference type="InterPro" id="IPR036388">
    <property type="entry name" value="WH-like_DNA-bd_sf"/>
</dbReference>
<dbReference type="GO" id="GO:0006351">
    <property type="term" value="P:DNA-templated transcription"/>
    <property type="evidence" value="ECO:0007669"/>
    <property type="project" value="TreeGrafter"/>
</dbReference>
<dbReference type="Gene3D" id="1.10.10.10">
    <property type="entry name" value="Winged helix-like DNA-binding domain superfamily/Winged helix DNA-binding domain"/>
    <property type="match status" value="1"/>
</dbReference>
<dbReference type="Pfam" id="PF00126">
    <property type="entry name" value="HTH_1"/>
    <property type="match status" value="1"/>
</dbReference>
<evidence type="ECO:0000313" key="7">
    <source>
        <dbReference type="Proteomes" id="UP000236416"/>
    </source>
</evidence>
<dbReference type="FunFam" id="3.40.190.290:FF:000001">
    <property type="entry name" value="Transcriptional regulator, LysR family"/>
    <property type="match status" value="1"/>
</dbReference>
<dbReference type="InterPro" id="IPR000847">
    <property type="entry name" value="LysR_HTH_N"/>
</dbReference>